<evidence type="ECO:0000256" key="2">
    <source>
        <dbReference type="ARBA" id="ARBA00007430"/>
    </source>
</evidence>
<feature type="transmembrane region" description="Helical" evidence="7">
    <location>
        <begin position="219"/>
        <end position="242"/>
    </location>
</feature>
<dbReference type="PANTHER" id="PTHR30250:SF10">
    <property type="entry name" value="LIPOPOLYSACCHARIDE BIOSYNTHESIS PROTEIN WZXC"/>
    <property type="match status" value="1"/>
</dbReference>
<keyword evidence="5 7" id="KW-1133">Transmembrane helix</keyword>
<proteinExistence type="inferred from homology"/>
<keyword evidence="4 7" id="KW-0812">Transmembrane</keyword>
<feature type="transmembrane region" description="Helical" evidence="7">
    <location>
        <begin position="105"/>
        <end position="127"/>
    </location>
</feature>
<feature type="transmembrane region" description="Helical" evidence="7">
    <location>
        <begin position="78"/>
        <end position="99"/>
    </location>
</feature>
<feature type="transmembrane region" description="Helical" evidence="7">
    <location>
        <begin position="288"/>
        <end position="313"/>
    </location>
</feature>
<reference evidence="8" key="1">
    <citation type="submission" date="2021-12" db="EMBL/GenBank/DDBJ databases">
        <authorList>
            <person name="Rodrigo-Torres L."/>
            <person name="Arahal R. D."/>
            <person name="Lucena T."/>
        </authorList>
    </citation>
    <scope>NUCLEOTIDE SEQUENCE</scope>
    <source>
        <strain evidence="8">CECT 8226</strain>
    </source>
</reference>
<feature type="transmembrane region" description="Helical" evidence="7">
    <location>
        <begin position="436"/>
        <end position="459"/>
    </location>
</feature>
<dbReference type="Proteomes" id="UP000838160">
    <property type="component" value="Unassembled WGS sequence"/>
</dbReference>
<comment type="similarity">
    <text evidence="2">Belongs to the polysaccharide synthase family.</text>
</comment>
<feature type="transmembrane region" description="Helical" evidence="7">
    <location>
        <begin position="9"/>
        <end position="31"/>
    </location>
</feature>
<name>A0ABM8ZL83_9VIBR</name>
<comment type="subcellular location">
    <subcellularLocation>
        <location evidence="1">Cell membrane</location>
        <topology evidence="1">Multi-pass membrane protein</topology>
    </subcellularLocation>
</comment>
<feature type="transmembrane region" description="Helical" evidence="7">
    <location>
        <begin position="139"/>
        <end position="159"/>
    </location>
</feature>
<evidence type="ECO:0000256" key="6">
    <source>
        <dbReference type="ARBA" id="ARBA00023136"/>
    </source>
</evidence>
<evidence type="ECO:0000256" key="7">
    <source>
        <dbReference type="SAM" id="Phobius"/>
    </source>
</evidence>
<dbReference type="RefSeq" id="WP_237485894.1">
    <property type="nucleotide sequence ID" value="NZ_CAKLCM010000003.1"/>
</dbReference>
<accession>A0ABM8ZL83</accession>
<sequence length="474" mass="52152">MLRERLAKLIWIFIEKFGMIFLSIISFYVLASQLTPKQLGLGVLAIAAVEAIAVLINAALEGPYVCAEKTDKKTDGSFFWTSIILAVLGQLLVIGITWLVTSDMFFLILVSVASLKILMSIGARVYIANMRREGQFKSIAIRTIFGKVLGTIAGITMAIYGGGAWAIVIQGVVIDFVSLAVLMYIDRRPLPLYIDYKYMVNLLRLGIPLSINALNVDMLIRGISLILGSVAGAVEVAMYNFATRLVDLPRSGILFGLSSYALPVFSRRYNNSTEQDHLKPFFADTCRYTYLILFPCFLGLALLAPYVVLLIFGEKWQDAIPILQVLSLLAAFSIVFAYVPALLIATKQPKLTVKAQLFSSFVALLVLSVFGGTYGAMAAALAMCAKYIFGAPFNLLAISKLLQVRLTFMFDLIYQSVVAGIVMTSVILSLQPMLGMSWQAFALLILSGIVSYNITLLIFDIRWPKKLKAFLVNG</sequence>
<protein>
    <submittedName>
        <fullName evidence="8">Lipopolysaccharide biosynthesis protein WzxC</fullName>
    </submittedName>
</protein>
<comment type="caution">
    <text evidence="8">The sequence shown here is derived from an EMBL/GenBank/DDBJ whole genome shotgun (WGS) entry which is preliminary data.</text>
</comment>
<evidence type="ECO:0000256" key="1">
    <source>
        <dbReference type="ARBA" id="ARBA00004651"/>
    </source>
</evidence>
<feature type="transmembrane region" description="Helical" evidence="7">
    <location>
        <begin position="43"/>
        <end position="66"/>
    </location>
</feature>
<keyword evidence="9" id="KW-1185">Reference proteome</keyword>
<dbReference type="Pfam" id="PF13440">
    <property type="entry name" value="Polysacc_synt_3"/>
    <property type="match status" value="1"/>
</dbReference>
<keyword evidence="3" id="KW-1003">Cell membrane</keyword>
<dbReference type="InterPro" id="IPR050833">
    <property type="entry name" value="Poly_Biosynth_Transport"/>
</dbReference>
<dbReference type="PANTHER" id="PTHR30250">
    <property type="entry name" value="PST FAMILY PREDICTED COLANIC ACID TRANSPORTER"/>
    <property type="match status" value="1"/>
</dbReference>
<feature type="transmembrane region" description="Helical" evidence="7">
    <location>
        <begin position="319"/>
        <end position="339"/>
    </location>
</feature>
<evidence type="ECO:0000256" key="3">
    <source>
        <dbReference type="ARBA" id="ARBA00022475"/>
    </source>
</evidence>
<keyword evidence="6 7" id="KW-0472">Membrane</keyword>
<evidence type="ECO:0000313" key="9">
    <source>
        <dbReference type="Proteomes" id="UP000838160"/>
    </source>
</evidence>
<feature type="transmembrane region" description="Helical" evidence="7">
    <location>
        <begin position="248"/>
        <end position="267"/>
    </location>
</feature>
<evidence type="ECO:0000313" key="8">
    <source>
        <dbReference type="EMBL" id="CAH0529080.1"/>
    </source>
</evidence>
<feature type="transmembrane region" description="Helical" evidence="7">
    <location>
        <begin position="351"/>
        <end position="370"/>
    </location>
</feature>
<feature type="transmembrane region" description="Helical" evidence="7">
    <location>
        <begin position="165"/>
        <end position="185"/>
    </location>
</feature>
<evidence type="ECO:0000256" key="4">
    <source>
        <dbReference type="ARBA" id="ARBA00022692"/>
    </source>
</evidence>
<organism evidence="8 9">
    <name type="scientific">Vibrio hippocampi</name>
    <dbReference type="NCBI Taxonomy" id="654686"/>
    <lineage>
        <taxon>Bacteria</taxon>
        <taxon>Pseudomonadati</taxon>
        <taxon>Pseudomonadota</taxon>
        <taxon>Gammaproteobacteria</taxon>
        <taxon>Vibrionales</taxon>
        <taxon>Vibrionaceae</taxon>
        <taxon>Vibrio</taxon>
    </lineage>
</organism>
<dbReference type="EMBL" id="CAKLCM010000003">
    <property type="protein sequence ID" value="CAH0529080.1"/>
    <property type="molecule type" value="Genomic_DNA"/>
</dbReference>
<evidence type="ECO:0000256" key="5">
    <source>
        <dbReference type="ARBA" id="ARBA00022989"/>
    </source>
</evidence>
<gene>
    <name evidence="8" type="primary">wzxC</name>
    <name evidence="8" type="ORF">VHP8226_03040</name>
</gene>
<feature type="transmembrane region" description="Helical" evidence="7">
    <location>
        <begin position="408"/>
        <end position="430"/>
    </location>
</feature>